<dbReference type="OMA" id="IQHNVEI"/>
<dbReference type="EMBL" id="KK116107">
    <property type="protein sequence ID" value="KFM66842.1"/>
    <property type="molecule type" value="Genomic_DNA"/>
</dbReference>
<dbReference type="InterPro" id="IPR041698">
    <property type="entry name" value="Methyltransf_25"/>
</dbReference>
<name>A0A087TP03_STEMI</name>
<proteinExistence type="predicted"/>
<accession>A0A087TP03</accession>
<feature type="region of interest" description="Disordered" evidence="3">
    <location>
        <begin position="1"/>
        <end position="29"/>
    </location>
</feature>
<evidence type="ECO:0000313" key="5">
    <source>
        <dbReference type="EMBL" id="KFM66842.1"/>
    </source>
</evidence>
<keyword evidence="6" id="KW-1185">Reference proteome</keyword>
<evidence type="ECO:0000256" key="2">
    <source>
        <dbReference type="ARBA" id="ARBA00022679"/>
    </source>
</evidence>
<dbReference type="Proteomes" id="UP000054359">
    <property type="component" value="Unassembled WGS sequence"/>
</dbReference>
<protein>
    <submittedName>
        <fullName evidence="5">Putative methyltransferase 235L</fullName>
    </submittedName>
</protein>
<feature type="compositionally biased region" description="Polar residues" evidence="3">
    <location>
        <begin position="1"/>
        <end position="10"/>
    </location>
</feature>
<organism evidence="5 6">
    <name type="scientific">Stegodyphus mimosarum</name>
    <name type="common">African social velvet spider</name>
    <dbReference type="NCBI Taxonomy" id="407821"/>
    <lineage>
        <taxon>Eukaryota</taxon>
        <taxon>Metazoa</taxon>
        <taxon>Ecdysozoa</taxon>
        <taxon>Arthropoda</taxon>
        <taxon>Chelicerata</taxon>
        <taxon>Arachnida</taxon>
        <taxon>Araneae</taxon>
        <taxon>Araneomorphae</taxon>
        <taxon>Entelegynae</taxon>
        <taxon>Eresoidea</taxon>
        <taxon>Eresidae</taxon>
        <taxon>Stegodyphus</taxon>
    </lineage>
</organism>
<dbReference type="Gene3D" id="3.40.50.150">
    <property type="entry name" value="Vaccinia Virus protein VP39"/>
    <property type="match status" value="1"/>
</dbReference>
<dbReference type="GO" id="GO:0008168">
    <property type="term" value="F:methyltransferase activity"/>
    <property type="evidence" value="ECO:0007669"/>
    <property type="project" value="UniProtKB-KW"/>
</dbReference>
<dbReference type="PANTHER" id="PTHR43861:SF1">
    <property type="entry name" value="TRANS-ACONITATE 2-METHYLTRANSFERASE"/>
    <property type="match status" value="1"/>
</dbReference>
<dbReference type="GO" id="GO:0032259">
    <property type="term" value="P:methylation"/>
    <property type="evidence" value="ECO:0007669"/>
    <property type="project" value="UniProtKB-KW"/>
</dbReference>
<feature type="non-terminal residue" evidence="5">
    <location>
        <position position="347"/>
    </location>
</feature>
<keyword evidence="2 5" id="KW-0808">Transferase</keyword>
<dbReference type="OrthoDB" id="10016089at2759"/>
<dbReference type="SUPFAM" id="SSF53335">
    <property type="entry name" value="S-adenosyl-L-methionine-dependent methyltransferases"/>
    <property type="match status" value="1"/>
</dbReference>
<dbReference type="AlphaFoldDB" id="A0A087TP03"/>
<gene>
    <name evidence="5" type="ORF">X975_13823</name>
</gene>
<dbReference type="CDD" id="cd02440">
    <property type="entry name" value="AdoMet_MTases"/>
    <property type="match status" value="1"/>
</dbReference>
<dbReference type="InterPro" id="IPR029063">
    <property type="entry name" value="SAM-dependent_MTases_sf"/>
</dbReference>
<sequence length="347" mass="39948">MTIPSSQPKPITSIEEYHRQKSFDSSLRTSGGFTYKNAQDKRHPFILAVKHSENFPSYIRQLQDQKMNDPELYARASPVQIRDASHVLKDYQNHMMMNDSDVVLDIGCGTGDVTTRILSPAIGRFELLLGVDKSPEMVQYAKQHYEDDNIQYDVLDIAGDVTEFREDWGTFSKIFSFYCLHWVKDLRKALSNVQHLMRPGGECLLVFVAQCPIFEMYERMAKMSKWQDYMQDVNVYVPDTQHMTQPSFTFSQMMEDAGITSISCSTLHRSFAFTSTKMLTDCMVAVNPFVKQIPFTERKEFIEDSIKTLAAIKLEKGNTNENESCCFTYKLLVAHGTKNQFHEMTSF</sequence>
<dbReference type="Pfam" id="PF13649">
    <property type="entry name" value="Methyltransf_25"/>
    <property type="match status" value="1"/>
</dbReference>
<feature type="domain" description="Methyltransferase" evidence="4">
    <location>
        <begin position="103"/>
        <end position="201"/>
    </location>
</feature>
<evidence type="ECO:0000313" key="6">
    <source>
        <dbReference type="Proteomes" id="UP000054359"/>
    </source>
</evidence>
<evidence type="ECO:0000259" key="4">
    <source>
        <dbReference type="Pfam" id="PF13649"/>
    </source>
</evidence>
<reference evidence="5 6" key="1">
    <citation type="submission" date="2013-11" db="EMBL/GenBank/DDBJ databases">
        <title>Genome sequencing of Stegodyphus mimosarum.</title>
        <authorList>
            <person name="Bechsgaard J."/>
        </authorList>
    </citation>
    <scope>NUCLEOTIDE SEQUENCE [LARGE SCALE GENOMIC DNA]</scope>
</reference>
<dbReference type="STRING" id="407821.A0A087TP03"/>
<keyword evidence="1 5" id="KW-0489">Methyltransferase</keyword>
<dbReference type="PANTHER" id="PTHR43861">
    <property type="entry name" value="TRANS-ACONITATE 2-METHYLTRANSFERASE-RELATED"/>
    <property type="match status" value="1"/>
</dbReference>
<evidence type="ECO:0000256" key="3">
    <source>
        <dbReference type="SAM" id="MobiDB-lite"/>
    </source>
</evidence>
<evidence type="ECO:0000256" key="1">
    <source>
        <dbReference type="ARBA" id="ARBA00022603"/>
    </source>
</evidence>